<protein>
    <submittedName>
        <fullName evidence="5">DUF881 domain-containing protein</fullName>
    </submittedName>
</protein>
<feature type="coiled-coil region" evidence="2">
    <location>
        <begin position="89"/>
        <end position="130"/>
    </location>
</feature>
<dbReference type="PANTHER" id="PTHR37313">
    <property type="entry name" value="UPF0749 PROTEIN RV1825"/>
    <property type="match status" value="1"/>
</dbReference>
<comment type="caution">
    <text evidence="5">The sequence shown here is derived from an EMBL/GenBank/DDBJ whole genome shotgun (WGS) entry which is preliminary data.</text>
</comment>
<reference evidence="5 6" key="1">
    <citation type="submission" date="2020-09" db="EMBL/GenBank/DDBJ databases">
        <title>novel species in genus Nocardioides.</title>
        <authorList>
            <person name="Zhang G."/>
        </authorList>
    </citation>
    <scope>NUCLEOTIDE SEQUENCE [LARGE SCALE GENOMIC DNA]</scope>
    <source>
        <strain evidence="5 6">KCTC 39551</strain>
    </source>
</reference>
<evidence type="ECO:0000256" key="2">
    <source>
        <dbReference type="SAM" id="Coils"/>
    </source>
</evidence>
<dbReference type="Proteomes" id="UP000618818">
    <property type="component" value="Unassembled WGS sequence"/>
</dbReference>
<sequence>MPDPTPHPESDPQPGHEAGHASHAAHGTDPDPEPGRERLRHALVRPSRRQVVVAVLLAVLGFAFVVQVRDTKANDTYSGLRESELIEVLDGLTGTAERARREVGRLESRRDELTNESRARSAALDEAEQRVRTLNIIAGLVPVTGPGLRMTINESSSRVNVGSLLDTVQELRTAGAEAMEFNDSIRVGADSSFDNAVGGIELDGQLLEPPYTLEVIGDPHVLRTALTFSTGPVETLETYDGATVKIEELEAVDITSVRDPSRPEYAEPGTGQ</sequence>
<keyword evidence="4" id="KW-1133">Transmembrane helix</keyword>
<evidence type="ECO:0000313" key="5">
    <source>
        <dbReference type="EMBL" id="MBD3925700.1"/>
    </source>
</evidence>
<comment type="similarity">
    <text evidence="1">Belongs to the UPF0749 family.</text>
</comment>
<feature type="region of interest" description="Disordered" evidence="3">
    <location>
        <begin position="1"/>
        <end position="37"/>
    </location>
</feature>
<feature type="compositionally biased region" description="Basic and acidic residues" evidence="3">
    <location>
        <begin position="1"/>
        <end position="10"/>
    </location>
</feature>
<keyword evidence="6" id="KW-1185">Reference proteome</keyword>
<evidence type="ECO:0000256" key="1">
    <source>
        <dbReference type="ARBA" id="ARBA00009108"/>
    </source>
</evidence>
<keyword evidence="4" id="KW-0472">Membrane</keyword>
<organism evidence="5 6">
    <name type="scientific">Nocardioides cavernae</name>
    <dbReference type="NCBI Taxonomy" id="1921566"/>
    <lineage>
        <taxon>Bacteria</taxon>
        <taxon>Bacillati</taxon>
        <taxon>Actinomycetota</taxon>
        <taxon>Actinomycetes</taxon>
        <taxon>Propionibacteriales</taxon>
        <taxon>Nocardioidaceae</taxon>
        <taxon>Nocardioides</taxon>
    </lineage>
</organism>
<dbReference type="Pfam" id="PF05949">
    <property type="entry name" value="DUF881"/>
    <property type="match status" value="1"/>
</dbReference>
<gene>
    <name evidence="5" type="ORF">IEZ26_13790</name>
</gene>
<accession>A0ABR8NC35</accession>
<proteinExistence type="inferred from homology"/>
<evidence type="ECO:0000256" key="3">
    <source>
        <dbReference type="SAM" id="MobiDB-lite"/>
    </source>
</evidence>
<dbReference type="EMBL" id="JACXYZ010000002">
    <property type="protein sequence ID" value="MBD3925700.1"/>
    <property type="molecule type" value="Genomic_DNA"/>
</dbReference>
<name>A0ABR8NC35_9ACTN</name>
<dbReference type="RefSeq" id="WP_191195583.1">
    <property type="nucleotide sequence ID" value="NZ_JACXYZ010000002.1"/>
</dbReference>
<evidence type="ECO:0000313" key="6">
    <source>
        <dbReference type="Proteomes" id="UP000618818"/>
    </source>
</evidence>
<dbReference type="InterPro" id="IPR010273">
    <property type="entry name" value="DUF881"/>
</dbReference>
<keyword evidence="4" id="KW-0812">Transmembrane</keyword>
<keyword evidence="2" id="KW-0175">Coiled coil</keyword>
<evidence type="ECO:0000256" key="4">
    <source>
        <dbReference type="SAM" id="Phobius"/>
    </source>
</evidence>
<dbReference type="PANTHER" id="PTHR37313:SF2">
    <property type="entry name" value="UPF0749 PROTEIN YLXX"/>
    <property type="match status" value="1"/>
</dbReference>
<feature type="transmembrane region" description="Helical" evidence="4">
    <location>
        <begin position="51"/>
        <end position="68"/>
    </location>
</feature>
<feature type="compositionally biased region" description="Basic and acidic residues" evidence="3">
    <location>
        <begin position="26"/>
        <end position="37"/>
    </location>
</feature>
<dbReference type="Gene3D" id="3.30.70.1880">
    <property type="entry name" value="Protein of unknown function DUF881"/>
    <property type="match status" value="1"/>
</dbReference>